<protein>
    <submittedName>
        <fullName evidence="3">Nitric oxide reductase activation protein NorD</fullName>
    </submittedName>
</protein>
<dbReference type="PANTHER" id="PTHR41248">
    <property type="entry name" value="NORD PROTEIN"/>
    <property type="match status" value="1"/>
</dbReference>
<dbReference type="AlphaFoldDB" id="A0A3B0YME2"/>
<dbReference type="SMART" id="SM00327">
    <property type="entry name" value="VWA"/>
    <property type="match status" value="1"/>
</dbReference>
<feature type="region of interest" description="Disordered" evidence="1">
    <location>
        <begin position="1"/>
        <end position="20"/>
    </location>
</feature>
<accession>A0A3B0YME2</accession>
<dbReference type="InterPro" id="IPR036465">
    <property type="entry name" value="vWFA_dom_sf"/>
</dbReference>
<evidence type="ECO:0000313" key="3">
    <source>
        <dbReference type="EMBL" id="VAW76452.1"/>
    </source>
</evidence>
<evidence type="ECO:0000259" key="2">
    <source>
        <dbReference type="PROSITE" id="PS50234"/>
    </source>
</evidence>
<dbReference type="PANTHER" id="PTHR41248:SF1">
    <property type="entry name" value="NORD PROTEIN"/>
    <property type="match status" value="1"/>
</dbReference>
<dbReference type="PROSITE" id="PS50234">
    <property type="entry name" value="VWFA"/>
    <property type="match status" value="1"/>
</dbReference>
<dbReference type="EMBL" id="UOFL01000108">
    <property type="protein sequence ID" value="VAW76452.1"/>
    <property type="molecule type" value="Genomic_DNA"/>
</dbReference>
<feature type="domain" description="VWFA" evidence="2">
    <location>
        <begin position="577"/>
        <end position="758"/>
    </location>
</feature>
<reference evidence="3" key="1">
    <citation type="submission" date="2018-06" db="EMBL/GenBank/DDBJ databases">
        <authorList>
            <person name="Zhirakovskaya E."/>
        </authorList>
    </citation>
    <scope>NUCLEOTIDE SEQUENCE</scope>
</reference>
<sequence length="760" mass="86701">MSAKDTKNIADKKTKQEKKDMKDKITLLSTKNIEEQLNRFLEPVLSVKRKVSIQAQAIAKLCPERQEFIFHWVEMTARSNVEMAFQFAHFAPIAFATLTNKQVEQWLLNAIDMFDATGLYAAIDALKDVELFLHEVKAHKKGIELNKVSAMLELYIQGLHGRRLKIEQAVAIYTDTDAIFLPGLNSLFEGPDNNLALYRAQASLLWAQNHYGSWCIKYADALSLISEEALPLLSWFETIRLYARLKKDYPGITRNIDNLLLLAEQQLMPENHECHDVYAHLSDLKADMGLSIKLLNHYAQKYTHQKVTGYISAPGLCIRVDCYPDKVATIRLQRILLEKNQFQYLLFQLLDDPSGLKSESASQQINQKNKQNNKQQENVIAEMDSDNPESRQSIEMRLDVDKLLSGESDIEVTIGDRTVVLPDSAKVLMQSIIQDLGEIPAGYLVPAGEGVYQYDNKVEDSDVWSDASCEEGAFVYPEWDYIRQHYRKNWCVLRETDVSATDSSFVDKTLKKYSGLVRQIRKTFEILRGEDKTQKKQSNGEDIDIDALVEGLANVKAGLELGDQLFLKRMRDERNIAVMFMVDMSGSTKGWINEAERESLVLLCEALEALGDRYAIYGFSGMTRQRCELFRIKTFEETYSEQVQKRIGGIKPKDYTRMGVAIRHLSGLLNQVEARTKLLITLSDGKPDDFDGYRGEYGIEDTRKALIEARQHGIYSFCITIDKDAGDYLPHMYGAVNYTVIDEVRKLPAKVSEIYRKLTT</sequence>
<dbReference type="InterPro" id="IPR002035">
    <property type="entry name" value="VWF_A"/>
</dbReference>
<evidence type="ECO:0000256" key="1">
    <source>
        <dbReference type="SAM" id="MobiDB-lite"/>
    </source>
</evidence>
<proteinExistence type="predicted"/>
<dbReference type="InterPro" id="IPR051928">
    <property type="entry name" value="NorD/CobT"/>
</dbReference>
<dbReference type="Gene3D" id="3.40.50.410">
    <property type="entry name" value="von Willebrand factor, type A domain"/>
    <property type="match status" value="1"/>
</dbReference>
<name>A0A3B0YME2_9ZZZZ</name>
<dbReference type="CDD" id="cd01454">
    <property type="entry name" value="vWA_norD_type"/>
    <property type="match status" value="1"/>
</dbReference>
<gene>
    <name evidence="3" type="ORF">MNBD_GAMMA12-3662</name>
</gene>
<dbReference type="SUPFAM" id="SSF53300">
    <property type="entry name" value="vWA-like"/>
    <property type="match status" value="1"/>
</dbReference>
<organism evidence="3">
    <name type="scientific">hydrothermal vent metagenome</name>
    <dbReference type="NCBI Taxonomy" id="652676"/>
    <lineage>
        <taxon>unclassified sequences</taxon>
        <taxon>metagenomes</taxon>
        <taxon>ecological metagenomes</taxon>
    </lineage>
</organism>